<reference evidence="5 6" key="1">
    <citation type="journal article" date="2011" name="J. Bacteriol.">
        <title>Genome sequence of Taylorella equigenitalis MCE9, the causative agent of contagious equine metritis.</title>
        <authorList>
            <person name="Hebert L."/>
            <person name="Moumen B."/>
            <person name="Duquesne F."/>
            <person name="Breuil M.F."/>
            <person name="Laugier C."/>
            <person name="Batto J.M."/>
            <person name="Renault P."/>
            <person name="Petry S."/>
        </authorList>
    </citation>
    <scope>NUCLEOTIDE SEQUENCE [LARGE SCALE GENOMIC DNA]</scope>
    <source>
        <strain evidence="5 6">MCE9</strain>
    </source>
</reference>
<protein>
    <submittedName>
        <fullName evidence="5">Deoxyribonuclease YjjV</fullName>
    </submittedName>
</protein>
<evidence type="ECO:0000256" key="3">
    <source>
        <dbReference type="ARBA" id="ARBA00022801"/>
    </source>
</evidence>
<sequence length="267" mass="30407">MFIDTHCHLDALDFKQDLQNVISRAQDNGVLKIIIPAINTSNYAIVEEIASGFEGGYFCLGMHPMYLEGASINDLQFLEKILRENKNPKLIGIGEIGLDYFVDSLQAPEQIEKQEFYFVEQLKLAKKFKLPVVLHVRKSVDRVYKFLNQIGGLKGIAHAFNGSEQQAKKFIDLGFCLGFGGNITYERALQIRRLAKLVPIENIVLETDSPDIAPSWIYKQRNEPYHLRQIAQVLADLREINLEELAEVTSANAARIFNCPQFQYYAH</sequence>
<dbReference type="PIRSF" id="PIRSF005902">
    <property type="entry name" value="DNase_TatD"/>
    <property type="match status" value="1"/>
</dbReference>
<dbReference type="Gene3D" id="3.20.20.140">
    <property type="entry name" value="Metal-dependent hydrolases"/>
    <property type="match status" value="1"/>
</dbReference>
<dbReference type="Proteomes" id="UP000007472">
    <property type="component" value="Chromosome"/>
</dbReference>
<dbReference type="FunFam" id="3.20.20.140:FF:000005">
    <property type="entry name" value="TatD family hydrolase"/>
    <property type="match status" value="1"/>
</dbReference>
<dbReference type="PROSITE" id="PS01091">
    <property type="entry name" value="TATD_3"/>
    <property type="match status" value="1"/>
</dbReference>
<organism evidence="5 6">
    <name type="scientific">Taylorella equigenitalis (strain MCE9)</name>
    <dbReference type="NCBI Taxonomy" id="937774"/>
    <lineage>
        <taxon>Bacteria</taxon>
        <taxon>Pseudomonadati</taxon>
        <taxon>Pseudomonadota</taxon>
        <taxon>Betaproteobacteria</taxon>
        <taxon>Burkholderiales</taxon>
        <taxon>Alcaligenaceae</taxon>
        <taxon>Taylorella</taxon>
    </lineage>
</organism>
<proteinExistence type="inferred from homology"/>
<dbReference type="PROSITE" id="PS01137">
    <property type="entry name" value="TATD_1"/>
    <property type="match status" value="1"/>
</dbReference>
<dbReference type="SUPFAM" id="SSF51556">
    <property type="entry name" value="Metallo-dependent hydrolases"/>
    <property type="match status" value="1"/>
</dbReference>
<feature type="binding site" evidence="4">
    <location>
        <position position="6"/>
    </location>
    <ligand>
        <name>a divalent metal cation</name>
        <dbReference type="ChEBI" id="CHEBI:60240"/>
        <label>1</label>
    </ligand>
</feature>
<evidence type="ECO:0000256" key="4">
    <source>
        <dbReference type="PIRSR" id="PIRSR005902-1"/>
    </source>
</evidence>
<feature type="binding site" evidence="4">
    <location>
        <position position="208"/>
    </location>
    <ligand>
        <name>a divalent metal cation</name>
        <dbReference type="ChEBI" id="CHEBI:60240"/>
        <label>1</label>
    </ligand>
</feature>
<dbReference type="GO" id="GO:0016788">
    <property type="term" value="F:hydrolase activity, acting on ester bonds"/>
    <property type="evidence" value="ECO:0007669"/>
    <property type="project" value="InterPro"/>
</dbReference>
<gene>
    <name evidence="5" type="ordered locus">TEQUI_1256</name>
</gene>
<comment type="similarity">
    <text evidence="1">Belongs to the metallo-dependent hydrolases superfamily. TatD-type hydrolase family.</text>
</comment>
<dbReference type="InterPro" id="IPR015991">
    <property type="entry name" value="TatD/YcfH-like"/>
</dbReference>
<dbReference type="InterPro" id="IPR032466">
    <property type="entry name" value="Metal_Hydrolase"/>
</dbReference>
<evidence type="ECO:0000256" key="1">
    <source>
        <dbReference type="ARBA" id="ARBA00009275"/>
    </source>
</evidence>
<dbReference type="InterPro" id="IPR001130">
    <property type="entry name" value="TatD-like"/>
</dbReference>
<feature type="binding site" evidence="4">
    <location>
        <position position="8"/>
    </location>
    <ligand>
        <name>a divalent metal cation</name>
        <dbReference type="ChEBI" id="CHEBI:60240"/>
        <label>1</label>
    </ligand>
</feature>
<keyword evidence="3" id="KW-0378">Hydrolase</keyword>
<dbReference type="AlphaFoldDB" id="A0A654KJV0"/>
<dbReference type="GO" id="GO:0046872">
    <property type="term" value="F:metal ion binding"/>
    <property type="evidence" value="ECO:0007669"/>
    <property type="project" value="UniProtKB-KW"/>
</dbReference>
<dbReference type="InterPro" id="IPR018228">
    <property type="entry name" value="DNase_TatD-rel_CS"/>
</dbReference>
<feature type="binding site" evidence="4">
    <location>
        <position position="95"/>
    </location>
    <ligand>
        <name>a divalent metal cation</name>
        <dbReference type="ChEBI" id="CHEBI:60240"/>
        <label>1</label>
    </ligand>
</feature>
<keyword evidence="2 4" id="KW-0479">Metal-binding</keyword>
<name>A0A654KJV0_TAYEM</name>
<dbReference type="Pfam" id="PF01026">
    <property type="entry name" value="TatD_DNase"/>
    <property type="match status" value="1"/>
</dbReference>
<dbReference type="KEGG" id="teq:TEQUI_1256"/>
<dbReference type="CDD" id="cd01310">
    <property type="entry name" value="TatD_DNAse"/>
    <property type="match status" value="1"/>
</dbReference>
<evidence type="ECO:0000313" key="6">
    <source>
        <dbReference type="Proteomes" id="UP000007472"/>
    </source>
</evidence>
<feature type="binding site" evidence="4">
    <location>
        <position position="135"/>
    </location>
    <ligand>
        <name>a divalent metal cation</name>
        <dbReference type="ChEBI" id="CHEBI:60240"/>
        <label>2</label>
    </ligand>
</feature>
<dbReference type="PANTHER" id="PTHR46124:SF2">
    <property type="entry name" value="D-AMINOACYL-TRNA DEACYLASE"/>
    <property type="match status" value="1"/>
</dbReference>
<evidence type="ECO:0000256" key="2">
    <source>
        <dbReference type="ARBA" id="ARBA00022723"/>
    </source>
</evidence>
<accession>A0A654KJV0</accession>
<dbReference type="NCBIfam" id="TIGR00010">
    <property type="entry name" value="YchF/TatD family DNA exonuclease"/>
    <property type="match status" value="1"/>
</dbReference>
<dbReference type="EMBL" id="CP002456">
    <property type="protein sequence ID" value="ADU92176.1"/>
    <property type="molecule type" value="Genomic_DNA"/>
</dbReference>
<evidence type="ECO:0000313" key="5">
    <source>
        <dbReference type="EMBL" id="ADU92176.1"/>
    </source>
</evidence>
<dbReference type="PANTHER" id="PTHR46124">
    <property type="entry name" value="D-AMINOACYL-TRNA DEACYLASE"/>
    <property type="match status" value="1"/>
</dbReference>
<feature type="binding site" evidence="4">
    <location>
        <position position="158"/>
    </location>
    <ligand>
        <name>a divalent metal cation</name>
        <dbReference type="ChEBI" id="CHEBI:60240"/>
        <label>2</label>
    </ligand>
</feature>
<dbReference type="GO" id="GO:0004536">
    <property type="term" value="F:DNA nuclease activity"/>
    <property type="evidence" value="ECO:0007669"/>
    <property type="project" value="InterPro"/>
</dbReference>